<dbReference type="Proteomes" id="UP000518266">
    <property type="component" value="Unassembled WGS sequence"/>
</dbReference>
<protein>
    <submittedName>
        <fullName evidence="1">Uncharacterized protein</fullName>
    </submittedName>
</protein>
<sequence length="97" mass="10742">MKATESLFVSAGDLLTHALHRCDYQQLSEVFVVTVMLNKEGALPLRRGVCNSIKTVGGRGGAQCVMEARGARSVLRPRRLLGERQRLPWRPNSSTVH</sequence>
<keyword evidence="2" id="KW-1185">Reference proteome</keyword>
<accession>A0A7J5XKA0</accession>
<comment type="caution">
    <text evidence="1">The sequence shown here is derived from an EMBL/GenBank/DDBJ whole genome shotgun (WGS) entry which is preliminary data.</text>
</comment>
<gene>
    <name evidence="1" type="ORF">F7725_004483</name>
</gene>
<evidence type="ECO:0000313" key="1">
    <source>
        <dbReference type="EMBL" id="KAF3837019.1"/>
    </source>
</evidence>
<proteinExistence type="predicted"/>
<dbReference type="EMBL" id="JAAKFY010000023">
    <property type="protein sequence ID" value="KAF3837019.1"/>
    <property type="molecule type" value="Genomic_DNA"/>
</dbReference>
<reference evidence="1 2" key="1">
    <citation type="submission" date="2020-03" db="EMBL/GenBank/DDBJ databases">
        <title>Dissostichus mawsoni Genome sequencing and assembly.</title>
        <authorList>
            <person name="Park H."/>
        </authorList>
    </citation>
    <scope>NUCLEOTIDE SEQUENCE [LARGE SCALE GENOMIC DNA]</scope>
    <source>
        <strain evidence="1">DM0001</strain>
        <tissue evidence="1">Muscle</tissue>
    </source>
</reference>
<dbReference type="AlphaFoldDB" id="A0A7J5XKA0"/>
<evidence type="ECO:0000313" key="2">
    <source>
        <dbReference type="Proteomes" id="UP000518266"/>
    </source>
</evidence>
<organism evidence="1 2">
    <name type="scientific">Dissostichus mawsoni</name>
    <name type="common">Antarctic cod</name>
    <dbReference type="NCBI Taxonomy" id="36200"/>
    <lineage>
        <taxon>Eukaryota</taxon>
        <taxon>Metazoa</taxon>
        <taxon>Chordata</taxon>
        <taxon>Craniata</taxon>
        <taxon>Vertebrata</taxon>
        <taxon>Euteleostomi</taxon>
        <taxon>Actinopterygii</taxon>
        <taxon>Neopterygii</taxon>
        <taxon>Teleostei</taxon>
        <taxon>Neoteleostei</taxon>
        <taxon>Acanthomorphata</taxon>
        <taxon>Eupercaria</taxon>
        <taxon>Perciformes</taxon>
        <taxon>Notothenioidei</taxon>
        <taxon>Nototheniidae</taxon>
        <taxon>Dissostichus</taxon>
    </lineage>
</organism>
<name>A0A7J5XKA0_DISMA</name>